<gene>
    <name evidence="2" type="ORF">MEDL_10294</name>
</gene>
<proteinExistence type="predicted"/>
<accession>A0A8S3QLA9</accession>
<protein>
    <recommendedName>
        <fullName evidence="4">Immunoglobulin I-set domain-containing protein</fullName>
    </recommendedName>
</protein>
<organism evidence="2 3">
    <name type="scientific">Mytilus edulis</name>
    <name type="common">Blue mussel</name>
    <dbReference type="NCBI Taxonomy" id="6550"/>
    <lineage>
        <taxon>Eukaryota</taxon>
        <taxon>Metazoa</taxon>
        <taxon>Spiralia</taxon>
        <taxon>Lophotrochozoa</taxon>
        <taxon>Mollusca</taxon>
        <taxon>Bivalvia</taxon>
        <taxon>Autobranchia</taxon>
        <taxon>Pteriomorphia</taxon>
        <taxon>Mytilida</taxon>
        <taxon>Mytiloidea</taxon>
        <taxon>Mytilidae</taxon>
        <taxon>Mytilinae</taxon>
        <taxon>Mytilus</taxon>
    </lineage>
</organism>
<evidence type="ECO:0008006" key="4">
    <source>
        <dbReference type="Google" id="ProtNLM"/>
    </source>
</evidence>
<keyword evidence="1" id="KW-1133">Transmembrane helix</keyword>
<dbReference type="InterPro" id="IPR036179">
    <property type="entry name" value="Ig-like_dom_sf"/>
</dbReference>
<reference evidence="2" key="1">
    <citation type="submission" date="2021-03" db="EMBL/GenBank/DDBJ databases">
        <authorList>
            <person name="Bekaert M."/>
        </authorList>
    </citation>
    <scope>NUCLEOTIDE SEQUENCE</scope>
</reference>
<evidence type="ECO:0000313" key="2">
    <source>
        <dbReference type="EMBL" id="CAG2195341.1"/>
    </source>
</evidence>
<dbReference type="InterPro" id="IPR013783">
    <property type="entry name" value="Ig-like_fold"/>
</dbReference>
<evidence type="ECO:0000256" key="1">
    <source>
        <dbReference type="SAM" id="Phobius"/>
    </source>
</evidence>
<dbReference type="SUPFAM" id="SSF48726">
    <property type="entry name" value="Immunoglobulin"/>
    <property type="match status" value="1"/>
</dbReference>
<evidence type="ECO:0000313" key="3">
    <source>
        <dbReference type="Proteomes" id="UP000683360"/>
    </source>
</evidence>
<comment type="caution">
    <text evidence="2">The sequence shown here is derived from an EMBL/GenBank/DDBJ whole genome shotgun (WGS) entry which is preliminary data.</text>
</comment>
<keyword evidence="1" id="KW-0812">Transmembrane</keyword>
<feature type="transmembrane region" description="Helical" evidence="1">
    <location>
        <begin position="109"/>
        <end position="132"/>
    </location>
</feature>
<dbReference type="Proteomes" id="UP000683360">
    <property type="component" value="Unassembled WGS sequence"/>
</dbReference>
<dbReference type="EMBL" id="CAJPWZ010000515">
    <property type="protein sequence ID" value="CAG2195341.1"/>
    <property type="molecule type" value="Genomic_DNA"/>
</dbReference>
<dbReference type="OrthoDB" id="6179311at2759"/>
<dbReference type="AlphaFoldDB" id="A0A8S3QLA9"/>
<keyword evidence="3" id="KW-1185">Reference proteome</keyword>
<keyword evidence="1" id="KW-0472">Membrane</keyword>
<dbReference type="Gene3D" id="2.60.40.10">
    <property type="entry name" value="Immunoglobulins"/>
    <property type="match status" value="1"/>
</dbReference>
<sequence>MDTRSQHGILGTNIIIAMNFYSNPQYSALSFSENDSILKSGDEFVNMKNISLNVYNDTLMVSGYEIVINITEFSEEDVGNYTVNIINEFGSCNCSVQLLFEELLLLKRFLGIGYFILPFVLLIVTVFCNISIHLYCKKLKKVTLETEVNEISRAGIEMGEADHGYHTINEDNFRIEDTGIENQSEITSSVRALDIPETPFPVSASGWNEQQIEEDEYLHPYCTVMQNTVELHQYKDIVPGIVERDGSDVVLNQDLERLYENLK</sequence>
<name>A0A8S3QLA9_MYTED</name>